<name>A0AAU9ISM3_9CILI</name>
<gene>
    <name evidence="2" type="ORF">BSTOLATCC_MIC6606</name>
</gene>
<comment type="caution">
    <text evidence="2">The sequence shown here is derived from an EMBL/GenBank/DDBJ whole genome shotgun (WGS) entry which is preliminary data.</text>
</comment>
<evidence type="ECO:0000313" key="2">
    <source>
        <dbReference type="EMBL" id="CAG9312505.1"/>
    </source>
</evidence>
<dbReference type="Proteomes" id="UP001162131">
    <property type="component" value="Unassembled WGS sequence"/>
</dbReference>
<reference evidence="2" key="1">
    <citation type="submission" date="2021-09" db="EMBL/GenBank/DDBJ databases">
        <authorList>
            <consortium name="AG Swart"/>
            <person name="Singh M."/>
            <person name="Singh A."/>
            <person name="Seah K."/>
            <person name="Emmerich C."/>
        </authorList>
    </citation>
    <scope>NUCLEOTIDE SEQUENCE</scope>
    <source>
        <strain evidence="2">ATCC30299</strain>
    </source>
</reference>
<evidence type="ECO:0000256" key="1">
    <source>
        <dbReference type="SAM" id="MobiDB-lite"/>
    </source>
</evidence>
<dbReference type="EMBL" id="CAJZBQ010000006">
    <property type="protein sequence ID" value="CAG9312505.1"/>
    <property type="molecule type" value="Genomic_DNA"/>
</dbReference>
<dbReference type="InterPro" id="IPR036397">
    <property type="entry name" value="RNaseH_sf"/>
</dbReference>
<feature type="compositionally biased region" description="Polar residues" evidence="1">
    <location>
        <begin position="39"/>
        <end position="54"/>
    </location>
</feature>
<dbReference type="GO" id="GO:0003676">
    <property type="term" value="F:nucleic acid binding"/>
    <property type="evidence" value="ECO:0007669"/>
    <property type="project" value="InterPro"/>
</dbReference>
<proteinExistence type="predicted"/>
<sequence length="223" mass="25729">MMSDANEITDFSELPHKKIKLEPTEINSNDEIRIPANVSDLNENSETASSSNPQEEVKALNDIKREENSLEDYGDIKRGSIWLGTFCNKLHGSVACTYMIKSSNGKVLEQMTNIYYKKSKALSVIKHLRRAIKVCGRRSMVHIDICTDNDVVFTNFDKFKKLNPQLLEERMKTSDLFAKFNMTHKFKWVFKPANVEANKIAREEFEKRDKEELSDYSAHETNP</sequence>
<dbReference type="Gene3D" id="3.30.420.10">
    <property type="entry name" value="Ribonuclease H-like superfamily/Ribonuclease H"/>
    <property type="match status" value="1"/>
</dbReference>
<protein>
    <recommendedName>
        <fullName evidence="4">RNase H type-1 domain-containing protein</fullName>
    </recommendedName>
</protein>
<accession>A0AAU9ISM3</accession>
<evidence type="ECO:0008006" key="4">
    <source>
        <dbReference type="Google" id="ProtNLM"/>
    </source>
</evidence>
<dbReference type="AlphaFoldDB" id="A0AAU9ISM3"/>
<evidence type="ECO:0000313" key="3">
    <source>
        <dbReference type="Proteomes" id="UP001162131"/>
    </source>
</evidence>
<feature type="compositionally biased region" description="Basic and acidic residues" evidence="1">
    <location>
        <begin position="13"/>
        <end position="23"/>
    </location>
</feature>
<feature type="region of interest" description="Disordered" evidence="1">
    <location>
        <begin position="1"/>
        <end position="56"/>
    </location>
</feature>
<organism evidence="2 3">
    <name type="scientific">Blepharisma stoltei</name>
    <dbReference type="NCBI Taxonomy" id="1481888"/>
    <lineage>
        <taxon>Eukaryota</taxon>
        <taxon>Sar</taxon>
        <taxon>Alveolata</taxon>
        <taxon>Ciliophora</taxon>
        <taxon>Postciliodesmatophora</taxon>
        <taxon>Heterotrichea</taxon>
        <taxon>Heterotrichida</taxon>
        <taxon>Blepharismidae</taxon>
        <taxon>Blepharisma</taxon>
    </lineage>
</organism>
<keyword evidence="3" id="KW-1185">Reference proteome</keyword>